<dbReference type="InterPro" id="IPR000873">
    <property type="entry name" value="AMP-dep_synth/lig_dom"/>
</dbReference>
<dbReference type="InterPro" id="IPR001242">
    <property type="entry name" value="Condensation_dom"/>
</dbReference>
<feature type="domain" description="Carrier" evidence="7">
    <location>
        <begin position="4501"/>
        <end position="4575"/>
    </location>
</feature>
<dbReference type="InterPro" id="IPR010071">
    <property type="entry name" value="AA_adenyl_dom"/>
</dbReference>
<dbReference type="NCBIfam" id="TIGR01733">
    <property type="entry name" value="AA-adenyl-dom"/>
    <property type="match status" value="4"/>
</dbReference>
<dbReference type="InterPro" id="IPR023213">
    <property type="entry name" value="CAT-like_dom_sf"/>
</dbReference>
<protein>
    <recommendedName>
        <fullName evidence="7">Carrier domain-containing protein</fullName>
    </recommendedName>
</protein>
<dbReference type="InterPro" id="IPR009081">
    <property type="entry name" value="PP-bd_ACP"/>
</dbReference>
<dbReference type="InterPro" id="IPR045851">
    <property type="entry name" value="AMP-bd_C_sf"/>
</dbReference>
<dbReference type="Pfam" id="PF13193">
    <property type="entry name" value="AMP-binding_C"/>
    <property type="match status" value="3"/>
</dbReference>
<dbReference type="SUPFAM" id="SSF52777">
    <property type="entry name" value="CoA-dependent acyltransferases"/>
    <property type="match status" value="10"/>
</dbReference>
<feature type="region of interest" description="Disordered" evidence="6">
    <location>
        <begin position="4258"/>
        <end position="4446"/>
    </location>
</feature>
<feature type="compositionally biased region" description="Basic and acidic residues" evidence="6">
    <location>
        <begin position="4269"/>
        <end position="4279"/>
    </location>
</feature>
<evidence type="ECO:0000256" key="5">
    <source>
        <dbReference type="ARBA" id="ARBA00023194"/>
    </source>
</evidence>
<dbReference type="Gene3D" id="2.30.38.10">
    <property type="entry name" value="Luciferase, Domain 3"/>
    <property type="match status" value="2"/>
</dbReference>
<dbReference type="Pfam" id="PF00550">
    <property type="entry name" value="PP-binding"/>
    <property type="match status" value="4"/>
</dbReference>
<feature type="region of interest" description="Disordered" evidence="6">
    <location>
        <begin position="1702"/>
        <end position="1729"/>
    </location>
</feature>
<evidence type="ECO:0000256" key="3">
    <source>
        <dbReference type="ARBA" id="ARBA00022553"/>
    </source>
</evidence>
<dbReference type="CDD" id="cd17643">
    <property type="entry name" value="A_NRPS_Cytc1-like"/>
    <property type="match status" value="1"/>
</dbReference>
<organism evidence="8 9">
    <name type="scientific">Streptomyces hygroscopicus</name>
    <dbReference type="NCBI Taxonomy" id="1912"/>
    <lineage>
        <taxon>Bacteria</taxon>
        <taxon>Bacillati</taxon>
        <taxon>Actinomycetota</taxon>
        <taxon>Actinomycetes</taxon>
        <taxon>Kitasatosporales</taxon>
        <taxon>Streptomycetaceae</taxon>
        <taxon>Streptomyces</taxon>
        <taxon>Streptomyces violaceusniger group</taxon>
    </lineage>
</organism>
<evidence type="ECO:0000256" key="4">
    <source>
        <dbReference type="ARBA" id="ARBA00022737"/>
    </source>
</evidence>
<evidence type="ECO:0000259" key="7">
    <source>
        <dbReference type="PROSITE" id="PS50075"/>
    </source>
</evidence>
<dbReference type="EMBL" id="BNEK01000003">
    <property type="protein sequence ID" value="GHJ27408.1"/>
    <property type="molecule type" value="Genomic_DNA"/>
</dbReference>
<sequence length="5139" mass="543120">MSVPQGVRFRLTDGQRGIWYAVQGDPANPLFGLAERVDIQGPVDAGLFEAALRRVVDETEALRVSFGADADGPYQVVAPGLDWPFHLVDVSGRDDPEAAVREWTAADQRRPVDLAAGPLFTFALFRLAADRYVWYQRHHHIALDGLSVGMVARRVAAVYSAAAAGRPCPEPGHGGLRELIEADAAYGGSEEIARDRRYWAEQLADRPEAQGLTAQPTRYPDGPLLRAVATLEPAAVASIRSLAREAGTAWPTVAVAAQALYLHRITGRTDVVLALPVAARPGGDAAKVPGMVSNLVPLRLSVRPGDTVAGLLGQVSRRMRGALRHQRYRYEELRRDVGALADGRRLVGPRVNIIMFDYDLDFGGHPGVVHNLTIGHDDDLTVVIDNRAGDGGLRVELNASPELYSAAEVERHGERLTGLLRALGAGAPDRPLGALDIATEAERQQVLVDFHGGTAGLPGEVQAGTAGLPGERDGGMAALPRVHAESAGLSGERGGDADRVATTAPSATLPELFEARVRECPEARAVSLGADALTYAELNARANALARLLVGRGAGPGRFVGLVLPRSIDLVVALLAVVKSGAAYVPIDPAYPADRIAYTIADVDLTLLVTGTGVEVALPEGVARVVLGDEAVRERLAALPGTDLTDADRPAPLLPAAPAYVIYTSGSTGRPKGVVVSHRNVVRLFAATRRWFPFAADEVWTLFHSYAFDFSVWELWGPLLHGGRLVVVPFEVSRSPERFLRLLADERVTFLNQTPSAFYQLVGADREDPATGDRLALRHVVFGGEALDLGRLADWYERHGEGAACAPLLVNMYGITETTVHVSHLALDRELAASGAGSLIGRGIPDLRVRVLDGALRPAPPGVAGEMYVAGAGVAQGYLKRPGLSASRFVADPFAGDGSRMYRTGDLARWTADGLLEYLGRADDQVKIRGFRIETGEIAAALSACQGVADCAVVAADDRGGERRLVAYVVPQVPGEALDPGLLRKKLGASLPDYMLPAAFVTLPALPLTPSGKLDTRALPEPEVTGGAAGRDARTPGEQVLAGLFAEVLGVPEVGVDDNFFALGGHSLAATRLAGRARSVLGVELAVHEVFDRPTVAALAGLLDTAGAARAALVPVDRPDPMPLSFAQARLWFLDRLDGPNPTYNIPFVVRMSGELDVPALRAALRDVLLRHESLRTVFPDTAGEPRQHLVAAEELPPLPYVSEVAAADLPAALAAAAAHSFRLATELPLRAELFHLGGDEHVLSVVVHHIAGDGWSLAPLVRDLSAAYTARRDGRAPGWEPLPVAYADYTLWQRSLLGEDSDETSPLARQLAYWKTALAGLPEEPALPTDRPRPAVASHRGAVVECDISPGLHRELLAVAHAGGASVFMVLQAALAVLLSKLGAGEDIPVGSPVAGRTDEALDDMVGFFVNTLVLRTDTSGRPSFTELVDRVRRADLAAYAHQDVPFERLVEVLNPDRSRSRHPLFQILLSMQDHPDRSLDLPGLTASVAPGDLTIAKFDLQFDFSERRDAAGAPAGIGGQVLYATDLYDAGTVRRMVRRFLRVLESAVARPGASIAEIDVLEPEETRRLAVEWAGPVREVPALTGSVPDRFAERVAAAPDATALVAADSTTISYRELDRRANRLAHRLLAAGVGPESRVAVLQQRSVELVVSLLAVLKAGGAYVPLDARAPRTRWEQVMARTEPSVLLVDRAQPEPEFPHGATTIVVDDDPTGQSPAPDAPDAPADAAPDVAVHPERLAYVMFTSGSTGLPKGVAVTHRDLLAFALDGCFDAVAHRRVLLHAPHAFDAANYELWVPLLTGGTVVIAPPQDMDVRTLRRMITEHGVTGLHLTAGLFRVVAENDLDCLTGVRELLAGGDVVPGTAVRALLERFPGMVFKDTYGPTETTSFATCHRLTSADRVPDVVPIGIPLDNTRAHVLDDQLRRVPPGVVGELYLAGEGLARGYWRAPALSAERFVADPYGPAGSRMYRVGDLARWTGEGVLEFAGRADDQVKIRGFRIEPGEVEAAVARRPGVASAAVVVREDRAGDKRLVAYAVPAPGHRLDPSALRERLAEALPDYLVPAAVLPLDALPLTPNGKLDRTALPEPSLTGEGTGRPPRTPQEQVLCGLFAEILELASVSVDDNFFSLGGHSLLATRLVLRIQAVLGADVAVRDLFDAPTVAELARLVDRATGARTPLTPQERPEVVPLAYPQRGLWFINQLDHADGTYNLGVSLRFTGRLDRAALHTALHDVIGRHESLRTLFPDRDGVPCQLVLDPGAARAEIRVSEVAEERLDEALSQAARRGFDLARDLPVRADLLVLSPTEHVFLIVVHHIVADGWSFGPLVDDLVAAYTARRAGAAPAWRPLPVQYADYTLWQAELLGAEDDPDSLLGRQLDYWKRTLTGLPEQLELPTDRPRPAVLSNDGDRLPLSLSPELQTALTDIARSSGASLFMVVQAGLAGLLSRLGAGEDIPIGTAIAGRNDESLVDGIGFFVNTLVLRNDVSGDPTFRQLVERVREVDLAAFAHQEVPFDLLVETLAPNRSLSRHSLFQTMLTFENIPELKLRFPGLDTRLHPANNRTAKFDLDFAIGETFHPDGSPAGLTGTLAYSTDLYDRAGAQALADRFTRFLEAVAADPALPVSQVDILSAAERRQALAGGEVRGETGGETGGEADGDVGGEETTGRAGDTPATLPRGVEAWAARTPDALAVTGAERLTYAELDARANRLAHRLRDAGVGAETPVAMVLERSADVVVATLAVTKAGGVYVPLHPSLPADRMRWILDETGAPVLLTDRADTAFADGARVLRVRDAGGGDPGSPDVPVHPDQLAYVMYTSGSTGTPKGVAVRHRDVVALASDRHWRTEAHRRILLHSPHAFDAASYELWVPLLSGGTVVVAPPGDLGPAELREVTERYGVTALWLTKGLFDLVAEERPDALAGLHTVTAGGDALSPALLRRVREACPGLVLANGYGPTETTTFATYHVLREADLAAGRAPIGAPLDRTRAYVLDGRLRPVPPGVAGELYVAGAGLARGYLNRPEMTAERFVACPYGAAGERMYRTGDLVRRRPDGVLEYLGRTDAQVKVRGFRIELGEIEAVLGRHPGVGRVAAVAREDGAAGKRLAVYCTPAGGRGPGGLQDAVRRFAAQELPAYMAPSAVVVLDALPLTANGKVDRAALPAPRYAPAPSGRAATTPREEILCGLFAELLGVGPVSVDDDFFDLGGHSLLAARLVNRIRTALDAELSVRTLFEAPTVAALATALDGREAARRPLVPAQRPEVVPLSFAQRRLWFLGRMEGPSATYNVPVVLRLSGALDRAALELALSDLIGRHESLRTVFPETDGSPRQQVWDPDAVRIPLTVVETTEAALPERLEATATRGFDLTVQLPLRTTLFVLGEREHVLALVIHHIATDGWSTAPLVRDLSAAYAARCAGRAPAWDPLPLAYADYTLWQRDHLGDEDDPDSLAARQLAYWRQALAGLPDELALPTDRPRPAVAGHRGRTLDFAIDPGLYGRLTALARSRGVSTFMVLQSALALLLTKLGAGEDIPVGSPIAGRPDQALEDLVGVFLNTLVLRTDTSGDPTFDQLLARVRRTALDAYAHQDIPFERLVEVVDPERSRARHPLFQVMLMVQNMPAAETALGGLALRPELVDLGVAKVDLSFAFGERPERPGALSGVCEYSTDLFDADSVAALVRRLLQVLEAVTGDPGLRISEVEVLSAAERERVLVEWNDTARPLPARRVHELYEAQAARTPSAVAVVSGGVELTYAQLDERANRLAALLTARGAGPERLVAVALPRSADLLVALLAVLKTGAAYLPLDPEHPKDRIGYTLRDARPTLALATSATAPLLAEGTPCGDGPATADGPVAAGGLVAGDAVAGVPASALEESADRDERGAGAVRRAGDDPAAGGAVASGGVAGGAAADGAAVSGSVTGGVAGGVPVLVLDDPATVAELAAAPTAAPGVVCSPDHPAYVIYTSGSTGRPKGVVVPHRGLSNFLDDMGERIGLGPADRLLAVTTVSFDIAALELYLPLLCGAGVVIADRGTVRDPAALLRLAEDTGAGIVQATPSLWQAMVTASPEGVRGLRVLVGGEALPEALATRLRASAAGLTNLYGPTETTIWSTAADLTDGHGVPSIGTPIANTRVYVLDDRLRPVAPGVPGELYIAGAGVVRGYHNRPALTAERFVACPFGGPGERMYRTGDIVRRTADGRLEFSGRADHQVKVRGFRIELGEIETVLTAHETVGQAVALARADEGGNARLVAYVVPSAVSGAGGDHPAGGRSTGDHPTGDHSAGDGPAGDDPTGDHSAGGRSTGDHLTGDHSAGDGPVGDDPTGDHSAGDHPTGDDPTGDHPAGDRPTGDHPTGDHSAGDGPVGDDPTGDHSAGDHPTGDDPTDGHPAGDRPTGDHPTGDHSAGAHPAGDGPAGDHSTGAHFAGDHPTGDHSAGGQPLPGAQGSPAEPGALDVPALRAHLAGALPEYMIPSAFVVLDRLPLTPNGKLDRKALPAPSFGASANSRPPRTPVEEALCAVFAEVLRLTSVGIDDSFFELGGDSIVSMQLIARARAAGLVLRVGDVFEHKTVAGLAAVAEVLDDAASRAPDNPVGEFAPTPIMHWLRERGGAIDAFGQPMLVRTPAGLDLPTLTAALQALHDRHDVLRARLVQDAEGGWRLSVPPAGAVSCADRVRRIDTARTPAGDLAALYDRALTEARAGLAPRDGRMVRAVWFDAGAGRPGRLLLVAHHLVVDGVSWRILLRDLADIATAVAAGREPELTPVGTSVRRWSELLAAEVRRPERRAELPLWTDLLSAPDAQLGGAPQAPGQDPGQTLVQDPGRAPGQAPGQDPGQAPGQTLGQTPGQTPGQAPGQTLGQTPGQAPGQDPAQTPGQDPAGPVARVTVTLPAARTEPLLGQVPSVFHCGVEDVLLAALALAVADRRRRLGSSATSMLVAVEGHGRDESVGGADLSRTVGWFTSLYPVRLDPGQVRWGELWSGGPDTGRVVKRIKEQLRAVPGTGIGYGLLRHLDREAGAELARLAVPRIGFNYLGRVEVHDGPGVDWAPASEALGLDLGGDGPGTPYGLELTAVTVDRPGGPELMVTWTYARDVLSEAEVREVGEAWLRALEGMALHAAGPGAGGHTPSDLALSDLEQEEIELLEDEW</sequence>
<feature type="region of interest" description="Disordered" evidence="6">
    <location>
        <begin position="2640"/>
        <end position="2675"/>
    </location>
</feature>
<keyword evidence="9" id="KW-1185">Reference proteome</keyword>
<dbReference type="SMART" id="SM00823">
    <property type="entry name" value="PKS_PP"/>
    <property type="match status" value="4"/>
</dbReference>
<dbReference type="Gene3D" id="3.40.50.12780">
    <property type="entry name" value="N-terminal domain of ligase-like"/>
    <property type="match status" value="3"/>
</dbReference>
<dbReference type="Gene3D" id="3.40.50.980">
    <property type="match status" value="4"/>
</dbReference>
<dbReference type="Gene3D" id="3.30.559.30">
    <property type="entry name" value="Nonribosomal peptide synthetase, condensation domain"/>
    <property type="match status" value="5"/>
</dbReference>
<evidence type="ECO:0000256" key="2">
    <source>
        <dbReference type="ARBA" id="ARBA00022450"/>
    </source>
</evidence>
<dbReference type="PROSITE" id="PS50075">
    <property type="entry name" value="CARRIER"/>
    <property type="match status" value="4"/>
</dbReference>
<evidence type="ECO:0000256" key="6">
    <source>
        <dbReference type="SAM" id="MobiDB-lite"/>
    </source>
</evidence>
<gene>
    <name evidence="8" type="ORF">TPA0910_18410</name>
</gene>
<dbReference type="PANTHER" id="PTHR45527">
    <property type="entry name" value="NONRIBOSOMAL PEPTIDE SYNTHETASE"/>
    <property type="match status" value="1"/>
</dbReference>
<feature type="compositionally biased region" description="Basic and acidic residues" evidence="6">
    <location>
        <begin position="4319"/>
        <end position="4354"/>
    </location>
</feature>
<dbReference type="Pfam" id="PF00668">
    <property type="entry name" value="Condensation"/>
    <property type="match status" value="6"/>
</dbReference>
<feature type="region of interest" description="Disordered" evidence="6">
    <location>
        <begin position="1014"/>
        <end position="1033"/>
    </location>
</feature>
<dbReference type="PROSITE" id="PS00012">
    <property type="entry name" value="PHOSPHOPANTETHEINE"/>
    <property type="match status" value="3"/>
</dbReference>
<proteinExistence type="predicted"/>
<evidence type="ECO:0000313" key="8">
    <source>
        <dbReference type="EMBL" id="GHJ27408.1"/>
    </source>
</evidence>
<feature type="region of interest" description="Disordered" evidence="6">
    <location>
        <begin position="3868"/>
        <end position="3893"/>
    </location>
</feature>
<feature type="compositionally biased region" description="Basic and acidic residues" evidence="6">
    <location>
        <begin position="4299"/>
        <end position="4309"/>
    </location>
</feature>
<feature type="domain" description="Carrier" evidence="7">
    <location>
        <begin position="2099"/>
        <end position="2174"/>
    </location>
</feature>
<dbReference type="Gene3D" id="3.30.559.10">
    <property type="entry name" value="Chloramphenicol acetyltransferase-like domain"/>
    <property type="match status" value="5"/>
</dbReference>
<keyword evidence="3" id="KW-0597">Phosphoprotein</keyword>
<dbReference type="SUPFAM" id="SSF56801">
    <property type="entry name" value="Acetyl-CoA synthetase-like"/>
    <property type="match status" value="4"/>
</dbReference>
<keyword evidence="4" id="KW-0677">Repeat</keyword>
<reference evidence="8" key="1">
    <citation type="submission" date="2024-05" db="EMBL/GenBank/DDBJ databases">
        <title>Whole genome shotgun sequence of Streptomyces hygroscopicus NBRC 113678.</title>
        <authorList>
            <person name="Komaki H."/>
            <person name="Tamura T."/>
        </authorList>
    </citation>
    <scope>NUCLEOTIDE SEQUENCE</scope>
    <source>
        <strain evidence="8">N11-34</strain>
    </source>
</reference>
<dbReference type="PROSITE" id="PS00455">
    <property type="entry name" value="AMP_BINDING"/>
    <property type="match status" value="4"/>
</dbReference>
<feature type="region of interest" description="Disordered" evidence="6">
    <location>
        <begin position="2078"/>
        <end position="2103"/>
    </location>
</feature>
<feature type="region of interest" description="Disordered" evidence="6">
    <location>
        <begin position="4791"/>
        <end position="4874"/>
    </location>
</feature>
<dbReference type="NCBIfam" id="TIGR01720">
    <property type="entry name" value="NRPS-para261"/>
    <property type="match status" value="1"/>
</dbReference>
<dbReference type="InterPro" id="IPR006162">
    <property type="entry name" value="Ppantetheine_attach_site"/>
</dbReference>
<dbReference type="InterPro" id="IPR025110">
    <property type="entry name" value="AMP-bd_C"/>
</dbReference>
<feature type="compositionally biased region" description="Low complexity" evidence="6">
    <location>
        <begin position="1718"/>
        <end position="1729"/>
    </location>
</feature>
<dbReference type="InterPro" id="IPR010060">
    <property type="entry name" value="NRPS_synth"/>
</dbReference>
<keyword evidence="5" id="KW-0045">Antibiotic biosynthesis</keyword>
<dbReference type="SUPFAM" id="SSF47336">
    <property type="entry name" value="ACP-like"/>
    <property type="match status" value="4"/>
</dbReference>
<evidence type="ECO:0000256" key="1">
    <source>
        <dbReference type="ARBA" id="ARBA00001957"/>
    </source>
</evidence>
<dbReference type="Gene3D" id="3.30.300.30">
    <property type="match status" value="5"/>
</dbReference>
<dbReference type="CDD" id="cd12117">
    <property type="entry name" value="A_NRPS_Srf_like"/>
    <property type="match status" value="2"/>
</dbReference>
<dbReference type="InterPro" id="IPR020806">
    <property type="entry name" value="PKS_PP-bd"/>
</dbReference>
<feature type="compositionally biased region" description="Low complexity" evidence="6">
    <location>
        <begin position="4396"/>
        <end position="4412"/>
    </location>
</feature>
<dbReference type="InterPro" id="IPR042099">
    <property type="entry name" value="ANL_N_sf"/>
</dbReference>
<evidence type="ECO:0000313" key="9">
    <source>
        <dbReference type="Proteomes" id="UP001054854"/>
    </source>
</evidence>
<dbReference type="Proteomes" id="UP001054854">
    <property type="component" value="Unassembled WGS sequence"/>
</dbReference>
<keyword evidence="2" id="KW-0596">Phosphopantetheine</keyword>
<feature type="domain" description="Carrier" evidence="7">
    <location>
        <begin position="1032"/>
        <end position="1107"/>
    </location>
</feature>
<feature type="compositionally biased region" description="Low complexity" evidence="6">
    <location>
        <begin position="4791"/>
        <end position="4808"/>
    </location>
</feature>
<dbReference type="Pfam" id="PF00501">
    <property type="entry name" value="AMP-binding"/>
    <property type="match status" value="4"/>
</dbReference>
<feature type="compositionally biased region" description="Polar residues" evidence="6">
    <location>
        <begin position="4830"/>
        <end position="4855"/>
    </location>
</feature>
<dbReference type="PANTHER" id="PTHR45527:SF1">
    <property type="entry name" value="FATTY ACID SYNTHASE"/>
    <property type="match status" value="1"/>
</dbReference>
<comment type="cofactor">
    <cofactor evidence="1">
        <name>pantetheine 4'-phosphate</name>
        <dbReference type="ChEBI" id="CHEBI:47942"/>
    </cofactor>
</comment>
<feature type="domain" description="Carrier" evidence="7">
    <location>
        <begin position="3173"/>
        <end position="3248"/>
    </location>
</feature>
<name>A0ABQ3TVQ2_STRHY</name>
<dbReference type="InterPro" id="IPR020845">
    <property type="entry name" value="AMP-binding_CS"/>
</dbReference>
<dbReference type="Gene3D" id="1.10.1200.10">
    <property type="entry name" value="ACP-like"/>
    <property type="match status" value="4"/>
</dbReference>
<feature type="compositionally biased region" description="Low complexity" evidence="6">
    <location>
        <begin position="3881"/>
        <end position="3893"/>
    </location>
</feature>
<accession>A0ABQ3TVQ2</accession>
<feature type="compositionally biased region" description="Basic and acidic residues" evidence="6">
    <location>
        <begin position="4364"/>
        <end position="4395"/>
    </location>
</feature>
<dbReference type="NCBIfam" id="NF003417">
    <property type="entry name" value="PRK04813.1"/>
    <property type="match status" value="6"/>
</dbReference>
<dbReference type="InterPro" id="IPR036736">
    <property type="entry name" value="ACP-like_sf"/>
</dbReference>
<dbReference type="CDD" id="cd19540">
    <property type="entry name" value="LCL_NRPS-like"/>
    <property type="match status" value="3"/>
</dbReference>
<comment type="caution">
    <text evidence="8">The sequence shown here is derived from an EMBL/GenBank/DDBJ whole genome shotgun (WGS) entry which is preliminary data.</text>
</comment>